<gene>
    <name evidence="1" type="ORF">skT53_35120</name>
</gene>
<reference evidence="1 2" key="1">
    <citation type="submission" date="2020-08" db="EMBL/GenBank/DDBJ databases">
        <title>Complete Genome Sequence of Effusibacillus dendaii Strain skT53, Isolated from Farmland soil.</title>
        <authorList>
            <person name="Konishi T."/>
            <person name="Kawasaki H."/>
        </authorList>
    </citation>
    <scope>NUCLEOTIDE SEQUENCE [LARGE SCALE GENOMIC DNA]</scope>
    <source>
        <strain evidence="2">skT53</strain>
    </source>
</reference>
<evidence type="ECO:0000313" key="2">
    <source>
        <dbReference type="Proteomes" id="UP000593802"/>
    </source>
</evidence>
<dbReference type="Proteomes" id="UP000593802">
    <property type="component" value="Chromosome"/>
</dbReference>
<dbReference type="GO" id="GO:0006352">
    <property type="term" value="P:DNA-templated transcription initiation"/>
    <property type="evidence" value="ECO:0007669"/>
    <property type="project" value="InterPro"/>
</dbReference>
<protein>
    <submittedName>
        <fullName evidence="1">Uncharacterized protein</fullName>
    </submittedName>
</protein>
<evidence type="ECO:0000313" key="1">
    <source>
        <dbReference type="EMBL" id="BCJ88527.1"/>
    </source>
</evidence>
<accession>A0A7I8DER2</accession>
<dbReference type="EMBL" id="AP023366">
    <property type="protein sequence ID" value="BCJ88527.1"/>
    <property type="molecule type" value="Genomic_DNA"/>
</dbReference>
<dbReference type="AlphaFoldDB" id="A0A7I8DER2"/>
<sequence>MDGDDLLTYFLEVTDIMPGLLATVAWLIREVALFVSYIKNNAFPQPLSESDEEKHLTLMAAGDENSRNVLIEHNLRLVVHIVNTL</sequence>
<proteinExistence type="predicted"/>
<dbReference type="InterPro" id="IPR013325">
    <property type="entry name" value="RNA_pol_sigma_r2"/>
</dbReference>
<organism evidence="1 2">
    <name type="scientific">Effusibacillus dendaii</name>
    <dbReference type="NCBI Taxonomy" id="2743772"/>
    <lineage>
        <taxon>Bacteria</taxon>
        <taxon>Bacillati</taxon>
        <taxon>Bacillota</taxon>
        <taxon>Bacilli</taxon>
        <taxon>Bacillales</taxon>
        <taxon>Alicyclobacillaceae</taxon>
        <taxon>Effusibacillus</taxon>
    </lineage>
</organism>
<name>A0A7I8DER2_9BACL</name>
<dbReference type="SUPFAM" id="SSF88946">
    <property type="entry name" value="Sigma2 domain of RNA polymerase sigma factors"/>
    <property type="match status" value="1"/>
</dbReference>
<keyword evidence="2" id="KW-1185">Reference proteome</keyword>
<dbReference type="KEGG" id="eff:skT53_35120"/>
<dbReference type="GO" id="GO:0003700">
    <property type="term" value="F:DNA-binding transcription factor activity"/>
    <property type="evidence" value="ECO:0007669"/>
    <property type="project" value="InterPro"/>
</dbReference>